<accession>E9FSM7</accession>
<name>E9FSM7_DAPPU</name>
<organism evidence="1 2">
    <name type="scientific">Daphnia pulex</name>
    <name type="common">Water flea</name>
    <dbReference type="NCBI Taxonomy" id="6669"/>
    <lineage>
        <taxon>Eukaryota</taxon>
        <taxon>Metazoa</taxon>
        <taxon>Ecdysozoa</taxon>
        <taxon>Arthropoda</taxon>
        <taxon>Crustacea</taxon>
        <taxon>Branchiopoda</taxon>
        <taxon>Diplostraca</taxon>
        <taxon>Cladocera</taxon>
        <taxon>Anomopoda</taxon>
        <taxon>Daphniidae</taxon>
        <taxon>Daphnia</taxon>
    </lineage>
</organism>
<dbReference type="InParanoid" id="E9FSM7"/>
<proteinExistence type="predicted"/>
<sequence>MKRGNLKRVALLCKTIDVVYEPVVAVQCGILLKSMLVKDVLQVKLAWCSGNCIHSKL</sequence>
<dbReference type="HOGENOM" id="CLU_2998529_0_0_1"/>
<keyword evidence="2" id="KW-1185">Reference proteome</keyword>
<evidence type="ECO:0000313" key="1">
    <source>
        <dbReference type="EMBL" id="EFX89229.1"/>
    </source>
</evidence>
<evidence type="ECO:0000313" key="2">
    <source>
        <dbReference type="Proteomes" id="UP000000305"/>
    </source>
</evidence>
<dbReference type="KEGG" id="dpx:DAPPUDRAFT_232894"/>
<protein>
    <submittedName>
        <fullName evidence="1">Uncharacterized protein</fullName>
    </submittedName>
</protein>
<dbReference type="Proteomes" id="UP000000305">
    <property type="component" value="Unassembled WGS sequence"/>
</dbReference>
<dbReference type="EMBL" id="GL732524">
    <property type="protein sequence ID" value="EFX89229.1"/>
    <property type="molecule type" value="Genomic_DNA"/>
</dbReference>
<dbReference type="AlphaFoldDB" id="E9FSM7"/>
<gene>
    <name evidence="1" type="ORF">DAPPUDRAFT_232894</name>
</gene>
<reference evidence="1 2" key="1">
    <citation type="journal article" date="2011" name="Science">
        <title>The ecoresponsive genome of Daphnia pulex.</title>
        <authorList>
            <person name="Colbourne J.K."/>
            <person name="Pfrender M.E."/>
            <person name="Gilbert D."/>
            <person name="Thomas W.K."/>
            <person name="Tucker A."/>
            <person name="Oakley T.H."/>
            <person name="Tokishita S."/>
            <person name="Aerts A."/>
            <person name="Arnold G.J."/>
            <person name="Basu M.K."/>
            <person name="Bauer D.J."/>
            <person name="Caceres C.E."/>
            <person name="Carmel L."/>
            <person name="Casola C."/>
            <person name="Choi J.H."/>
            <person name="Detter J.C."/>
            <person name="Dong Q."/>
            <person name="Dusheyko S."/>
            <person name="Eads B.D."/>
            <person name="Frohlich T."/>
            <person name="Geiler-Samerotte K.A."/>
            <person name="Gerlach D."/>
            <person name="Hatcher P."/>
            <person name="Jogdeo S."/>
            <person name="Krijgsveld J."/>
            <person name="Kriventseva E.V."/>
            <person name="Kultz D."/>
            <person name="Laforsch C."/>
            <person name="Lindquist E."/>
            <person name="Lopez J."/>
            <person name="Manak J.R."/>
            <person name="Muller J."/>
            <person name="Pangilinan J."/>
            <person name="Patwardhan R.P."/>
            <person name="Pitluck S."/>
            <person name="Pritham E.J."/>
            <person name="Rechtsteiner A."/>
            <person name="Rho M."/>
            <person name="Rogozin I.B."/>
            <person name="Sakarya O."/>
            <person name="Salamov A."/>
            <person name="Schaack S."/>
            <person name="Shapiro H."/>
            <person name="Shiga Y."/>
            <person name="Skalitzky C."/>
            <person name="Smith Z."/>
            <person name="Souvorov A."/>
            <person name="Sung W."/>
            <person name="Tang Z."/>
            <person name="Tsuchiya D."/>
            <person name="Tu H."/>
            <person name="Vos H."/>
            <person name="Wang M."/>
            <person name="Wolf Y.I."/>
            <person name="Yamagata H."/>
            <person name="Yamada T."/>
            <person name="Ye Y."/>
            <person name="Shaw J.R."/>
            <person name="Andrews J."/>
            <person name="Crease T.J."/>
            <person name="Tang H."/>
            <person name="Lucas S.M."/>
            <person name="Robertson H.M."/>
            <person name="Bork P."/>
            <person name="Koonin E.V."/>
            <person name="Zdobnov E.M."/>
            <person name="Grigoriev I.V."/>
            <person name="Lynch M."/>
            <person name="Boore J.L."/>
        </authorList>
    </citation>
    <scope>NUCLEOTIDE SEQUENCE [LARGE SCALE GENOMIC DNA]</scope>
</reference>